<proteinExistence type="predicted"/>
<name>A0AAD4W291_PRUDU</name>
<gene>
    <name evidence="1" type="ORF">L3X38_025733</name>
</gene>
<keyword evidence="2" id="KW-1185">Reference proteome</keyword>
<dbReference type="Proteomes" id="UP001054821">
    <property type="component" value="Chromosome 4"/>
</dbReference>
<organism evidence="1 2">
    <name type="scientific">Prunus dulcis</name>
    <name type="common">Almond</name>
    <name type="synonym">Amygdalus dulcis</name>
    <dbReference type="NCBI Taxonomy" id="3755"/>
    <lineage>
        <taxon>Eukaryota</taxon>
        <taxon>Viridiplantae</taxon>
        <taxon>Streptophyta</taxon>
        <taxon>Embryophyta</taxon>
        <taxon>Tracheophyta</taxon>
        <taxon>Spermatophyta</taxon>
        <taxon>Magnoliopsida</taxon>
        <taxon>eudicotyledons</taxon>
        <taxon>Gunneridae</taxon>
        <taxon>Pentapetalae</taxon>
        <taxon>rosids</taxon>
        <taxon>fabids</taxon>
        <taxon>Rosales</taxon>
        <taxon>Rosaceae</taxon>
        <taxon>Amygdaloideae</taxon>
        <taxon>Amygdaleae</taxon>
        <taxon>Prunus</taxon>
    </lineage>
</organism>
<dbReference type="AlphaFoldDB" id="A0AAD4W291"/>
<sequence length="144" mass="15670">MPRDSKSDKSQNVNPGLRGVHDLKIPIQELEVLTCLGQMSREFGLDRTVGLITITRSDGYYQPNPRVGIFGNTLKGWKNIPNSKKMVVGGVRTSSTKFRQELSKPPCFVAVSGDHDGGSRLRWAGRGKYGGSNGNGLPSIGGRR</sequence>
<reference evidence="1 2" key="1">
    <citation type="journal article" date="2022" name="G3 (Bethesda)">
        <title>Whole-genome sequence and methylome profiling of the almond [Prunus dulcis (Mill.) D.A. Webb] cultivar 'Nonpareil'.</title>
        <authorList>
            <person name="D'Amico-Willman K.M."/>
            <person name="Ouma W.Z."/>
            <person name="Meulia T."/>
            <person name="Sideli G.M."/>
            <person name="Gradziel T.M."/>
            <person name="Fresnedo-Ramirez J."/>
        </authorList>
    </citation>
    <scope>NUCLEOTIDE SEQUENCE [LARGE SCALE GENOMIC DNA]</scope>
    <source>
        <strain evidence="1">Clone GOH B32 T37-40</strain>
    </source>
</reference>
<dbReference type="EMBL" id="JAJFAZ020000004">
    <property type="protein sequence ID" value="KAI5335600.1"/>
    <property type="molecule type" value="Genomic_DNA"/>
</dbReference>
<comment type="caution">
    <text evidence="1">The sequence shown here is derived from an EMBL/GenBank/DDBJ whole genome shotgun (WGS) entry which is preliminary data.</text>
</comment>
<evidence type="ECO:0000313" key="2">
    <source>
        <dbReference type="Proteomes" id="UP001054821"/>
    </source>
</evidence>
<evidence type="ECO:0000313" key="1">
    <source>
        <dbReference type="EMBL" id="KAI5335600.1"/>
    </source>
</evidence>
<protein>
    <submittedName>
        <fullName evidence="1">Uncharacterized protein</fullName>
    </submittedName>
</protein>
<accession>A0AAD4W291</accession>